<dbReference type="Proteomes" id="UP000249645">
    <property type="component" value="Unassembled WGS sequence"/>
</dbReference>
<feature type="domain" description="ORC1/DEAH AAA+ ATPase" evidence="1">
    <location>
        <begin position="4"/>
        <end position="115"/>
    </location>
</feature>
<reference evidence="2 3" key="1">
    <citation type="submission" date="2017-11" db="EMBL/GenBank/DDBJ databases">
        <title>Infants hospitalized years apart are colonized by the same room-sourced microbial strains.</title>
        <authorList>
            <person name="Brooks B."/>
            <person name="Olm M.R."/>
            <person name="Firek B.A."/>
            <person name="Baker R."/>
            <person name="Thomas B.C."/>
            <person name="Morowitz M.J."/>
            <person name="Banfield J.F."/>
        </authorList>
    </citation>
    <scope>NUCLEOTIDE SEQUENCE [LARGE SCALE GENOMIC DNA]</scope>
    <source>
        <strain evidence="2">S2_009_000_R2_76</strain>
    </source>
</reference>
<dbReference type="InterPro" id="IPR027417">
    <property type="entry name" value="P-loop_NTPase"/>
</dbReference>
<accession>A0A2W5GS55</accession>
<sequence length="190" mass="21636">MAGLVADTGMGKTTTVRAYALRPNVYYYYMDGSITPKIFLKDLLKQTGSEFEGSIHDMLQLLSQRLSSLENPLIVVDECAKMCDKLMFTIHSLRDKTLSNCGILLAGMPDFKKKLAKFAAKGKTGYGEFFRRINYWQDMDGLSTREINAVLVKNGIEDSEAQKDFRHLKRFGDLMNEINVYHIEQSIEEN</sequence>
<evidence type="ECO:0000313" key="3">
    <source>
        <dbReference type="Proteomes" id="UP000249645"/>
    </source>
</evidence>
<evidence type="ECO:0000259" key="1">
    <source>
        <dbReference type="Pfam" id="PF13401"/>
    </source>
</evidence>
<dbReference type="SUPFAM" id="SSF52540">
    <property type="entry name" value="P-loop containing nucleoside triphosphate hydrolases"/>
    <property type="match status" value="1"/>
</dbReference>
<evidence type="ECO:0000313" key="2">
    <source>
        <dbReference type="EMBL" id="PZP44839.1"/>
    </source>
</evidence>
<proteinExistence type="predicted"/>
<gene>
    <name evidence="2" type="ORF">DI598_14035</name>
</gene>
<dbReference type="EMBL" id="QFOI01000297">
    <property type="protein sequence ID" value="PZP44839.1"/>
    <property type="molecule type" value="Genomic_DNA"/>
</dbReference>
<comment type="caution">
    <text evidence="2">The sequence shown here is derived from an EMBL/GenBank/DDBJ whole genome shotgun (WGS) entry which is preliminary data.</text>
</comment>
<dbReference type="Pfam" id="PF13401">
    <property type="entry name" value="AAA_22"/>
    <property type="match status" value="1"/>
</dbReference>
<dbReference type="InterPro" id="IPR049945">
    <property type="entry name" value="AAA_22"/>
</dbReference>
<dbReference type="AlphaFoldDB" id="A0A2W5GS55"/>
<organism evidence="2 3">
    <name type="scientific">Pseudopedobacter saltans</name>
    <dbReference type="NCBI Taxonomy" id="151895"/>
    <lineage>
        <taxon>Bacteria</taxon>
        <taxon>Pseudomonadati</taxon>
        <taxon>Bacteroidota</taxon>
        <taxon>Sphingobacteriia</taxon>
        <taxon>Sphingobacteriales</taxon>
        <taxon>Sphingobacteriaceae</taxon>
        <taxon>Pseudopedobacter</taxon>
    </lineage>
</organism>
<dbReference type="GO" id="GO:0016887">
    <property type="term" value="F:ATP hydrolysis activity"/>
    <property type="evidence" value="ECO:0007669"/>
    <property type="project" value="InterPro"/>
</dbReference>
<dbReference type="Gene3D" id="3.40.50.300">
    <property type="entry name" value="P-loop containing nucleotide triphosphate hydrolases"/>
    <property type="match status" value="1"/>
</dbReference>
<name>A0A2W5GS55_9SPHI</name>
<protein>
    <recommendedName>
        <fullName evidence="1">ORC1/DEAH AAA+ ATPase domain-containing protein</fullName>
    </recommendedName>
</protein>